<evidence type="ECO:0000256" key="1">
    <source>
        <dbReference type="SAM" id="MobiDB-lite"/>
    </source>
</evidence>
<feature type="region of interest" description="Disordered" evidence="1">
    <location>
        <begin position="119"/>
        <end position="172"/>
    </location>
</feature>
<evidence type="ECO:0000313" key="2">
    <source>
        <dbReference type="EMBL" id="MBD8027298.1"/>
    </source>
</evidence>
<feature type="compositionally biased region" description="Low complexity" evidence="1">
    <location>
        <begin position="119"/>
        <end position="128"/>
    </location>
</feature>
<gene>
    <name evidence="2" type="ORF">H9636_11595</name>
</gene>
<name>A0ABR8XDK1_9BACL</name>
<keyword evidence="3" id="KW-1185">Reference proteome</keyword>
<organism evidence="2 3">
    <name type="scientific">Ureibacillus galli</name>
    <dbReference type="NCBI Taxonomy" id="2762222"/>
    <lineage>
        <taxon>Bacteria</taxon>
        <taxon>Bacillati</taxon>
        <taxon>Bacillota</taxon>
        <taxon>Bacilli</taxon>
        <taxon>Bacillales</taxon>
        <taxon>Caryophanaceae</taxon>
        <taxon>Ureibacillus</taxon>
    </lineage>
</organism>
<feature type="compositionally biased region" description="Low complexity" evidence="1">
    <location>
        <begin position="146"/>
        <end position="162"/>
    </location>
</feature>
<comment type="caution">
    <text evidence="2">The sequence shown here is derived from an EMBL/GenBank/DDBJ whole genome shotgun (WGS) entry which is preliminary data.</text>
</comment>
<reference evidence="2 3" key="1">
    <citation type="submission" date="2020-08" db="EMBL/GenBank/DDBJ databases">
        <title>A Genomic Blueprint of the Chicken Gut Microbiome.</title>
        <authorList>
            <person name="Gilroy R."/>
            <person name="Ravi A."/>
            <person name="Getino M."/>
            <person name="Pursley I."/>
            <person name="Horton D.L."/>
            <person name="Alikhan N.-F."/>
            <person name="Baker D."/>
            <person name="Gharbi K."/>
            <person name="Hall N."/>
            <person name="Watson M."/>
            <person name="Adriaenssens E.M."/>
            <person name="Foster-Nyarko E."/>
            <person name="Jarju S."/>
            <person name="Secka A."/>
            <person name="Antonio M."/>
            <person name="Oren A."/>
            <person name="Chaudhuri R."/>
            <person name="La Ragione R.M."/>
            <person name="Hildebrand F."/>
            <person name="Pallen M.J."/>
        </authorList>
    </citation>
    <scope>NUCLEOTIDE SEQUENCE [LARGE SCALE GENOMIC DNA]</scope>
    <source>
        <strain evidence="2 3">Re31</strain>
    </source>
</reference>
<proteinExistence type="predicted"/>
<sequence length="223" mass="24383">MADNLYFTEKDQNEKIQELTVEGQEFSIDLVLQAGQDVEAEMVLPEGLTLSENTLTQEGFTYEDATRSLKVDWTKFTENDQIKRVALSFTNTLVDEVSIQAKTVREGQIYYSQPLNIISTSSDSTPTTQETNSEEAVNEEDSSKVSTNEATSSTTQETTSGETLKEEDSSKTSSGISTFAAAAAFTINNTDSYAGVVNNVAPKFIMYQLDGTSTVVKASINLN</sequence>
<protein>
    <submittedName>
        <fullName evidence="2">Uncharacterized protein</fullName>
    </submittedName>
</protein>
<accession>A0ABR8XDK1</accession>
<evidence type="ECO:0000313" key="3">
    <source>
        <dbReference type="Proteomes" id="UP000640930"/>
    </source>
</evidence>
<dbReference type="EMBL" id="JACSQA010000016">
    <property type="protein sequence ID" value="MBD8027298.1"/>
    <property type="molecule type" value="Genomic_DNA"/>
</dbReference>
<dbReference type="Proteomes" id="UP000640930">
    <property type="component" value="Unassembled WGS sequence"/>
</dbReference>